<protein>
    <submittedName>
        <fullName evidence="1">Uncharacterized protein</fullName>
    </submittedName>
</protein>
<proteinExistence type="predicted"/>
<reference evidence="1 2" key="2">
    <citation type="journal article" date="2022" name="Mol. Ecol. Resour.">
        <title>The genomes of chicory, endive, great burdock and yacon provide insights into Asteraceae paleo-polyploidization history and plant inulin production.</title>
        <authorList>
            <person name="Fan W."/>
            <person name="Wang S."/>
            <person name="Wang H."/>
            <person name="Wang A."/>
            <person name="Jiang F."/>
            <person name="Liu H."/>
            <person name="Zhao H."/>
            <person name="Xu D."/>
            <person name="Zhang Y."/>
        </authorList>
    </citation>
    <scope>NUCLEOTIDE SEQUENCE [LARGE SCALE GENOMIC DNA]</scope>
    <source>
        <strain evidence="2">cv. Niubang</strain>
    </source>
</reference>
<evidence type="ECO:0000313" key="1">
    <source>
        <dbReference type="EMBL" id="KAI3733552.1"/>
    </source>
</evidence>
<accession>A0ACB9CGZ9</accession>
<keyword evidence="2" id="KW-1185">Reference proteome</keyword>
<evidence type="ECO:0000313" key="2">
    <source>
        <dbReference type="Proteomes" id="UP001055879"/>
    </source>
</evidence>
<gene>
    <name evidence="1" type="ORF">L6452_12995</name>
</gene>
<sequence>MACLCMTVQSAEMSKNQKIKIPHKDGILIFLCFFLDSVSHLLFLFFHLINLHVFFQSLLSPFGVEPKFQEKFHFKISCTVI</sequence>
<organism evidence="1 2">
    <name type="scientific">Arctium lappa</name>
    <name type="common">Greater burdock</name>
    <name type="synonym">Lappa major</name>
    <dbReference type="NCBI Taxonomy" id="4217"/>
    <lineage>
        <taxon>Eukaryota</taxon>
        <taxon>Viridiplantae</taxon>
        <taxon>Streptophyta</taxon>
        <taxon>Embryophyta</taxon>
        <taxon>Tracheophyta</taxon>
        <taxon>Spermatophyta</taxon>
        <taxon>Magnoliopsida</taxon>
        <taxon>eudicotyledons</taxon>
        <taxon>Gunneridae</taxon>
        <taxon>Pentapetalae</taxon>
        <taxon>asterids</taxon>
        <taxon>campanulids</taxon>
        <taxon>Asterales</taxon>
        <taxon>Asteraceae</taxon>
        <taxon>Carduoideae</taxon>
        <taxon>Cardueae</taxon>
        <taxon>Arctiinae</taxon>
        <taxon>Arctium</taxon>
    </lineage>
</organism>
<name>A0ACB9CGZ9_ARCLA</name>
<dbReference type="EMBL" id="CM042050">
    <property type="protein sequence ID" value="KAI3733552.1"/>
    <property type="molecule type" value="Genomic_DNA"/>
</dbReference>
<reference evidence="2" key="1">
    <citation type="journal article" date="2022" name="Mol. Ecol. Resour.">
        <title>The genomes of chicory, endive, great burdock and yacon provide insights into Asteraceae palaeo-polyploidization history and plant inulin production.</title>
        <authorList>
            <person name="Fan W."/>
            <person name="Wang S."/>
            <person name="Wang H."/>
            <person name="Wang A."/>
            <person name="Jiang F."/>
            <person name="Liu H."/>
            <person name="Zhao H."/>
            <person name="Xu D."/>
            <person name="Zhang Y."/>
        </authorList>
    </citation>
    <scope>NUCLEOTIDE SEQUENCE [LARGE SCALE GENOMIC DNA]</scope>
    <source>
        <strain evidence="2">cv. Niubang</strain>
    </source>
</reference>
<dbReference type="Proteomes" id="UP001055879">
    <property type="component" value="Linkage Group LG04"/>
</dbReference>
<comment type="caution">
    <text evidence="1">The sequence shown here is derived from an EMBL/GenBank/DDBJ whole genome shotgun (WGS) entry which is preliminary data.</text>
</comment>